<comment type="caution">
    <text evidence="1">The sequence shown here is derived from an EMBL/GenBank/DDBJ whole genome shotgun (WGS) entry which is preliminary data.</text>
</comment>
<proteinExistence type="predicted"/>
<dbReference type="InParanoid" id="A0A1Y2BLE2"/>
<sequence length="120" mass="13583">MASNHFQPLFGECGLRWTTETLRYCMLQGEPHTAAALALIPPHSPTRLQQSGLFSIIEYIAKQIPIRAGKNIPSPFGTVFEAMPAHHNLRIWGQWSVRQARALLGYQNTWYGWQHSDVAP</sequence>
<protein>
    <submittedName>
        <fullName evidence="1">Uncharacterized protein</fullName>
    </submittedName>
</protein>
<gene>
    <name evidence="1" type="ORF">BCR39DRAFT_510050</name>
</gene>
<name>A0A1Y2BLE2_9TREE</name>
<dbReference type="EMBL" id="MCFC01000001">
    <property type="protein sequence ID" value="ORY35490.1"/>
    <property type="molecule type" value="Genomic_DNA"/>
</dbReference>
<keyword evidence="2" id="KW-1185">Reference proteome</keyword>
<evidence type="ECO:0000313" key="2">
    <source>
        <dbReference type="Proteomes" id="UP000193986"/>
    </source>
</evidence>
<reference evidence="1 2" key="1">
    <citation type="submission" date="2016-07" db="EMBL/GenBank/DDBJ databases">
        <title>Pervasive Adenine N6-methylation of Active Genes in Fungi.</title>
        <authorList>
            <consortium name="DOE Joint Genome Institute"/>
            <person name="Mondo S.J."/>
            <person name="Dannebaum R.O."/>
            <person name="Kuo R.C."/>
            <person name="Labutti K."/>
            <person name="Haridas S."/>
            <person name="Kuo A."/>
            <person name="Salamov A."/>
            <person name="Ahrendt S.R."/>
            <person name="Lipzen A."/>
            <person name="Sullivan W."/>
            <person name="Andreopoulos W.B."/>
            <person name="Clum A."/>
            <person name="Lindquist E."/>
            <person name="Daum C."/>
            <person name="Ramamoorthy G.K."/>
            <person name="Gryganskyi A."/>
            <person name="Culley D."/>
            <person name="Magnuson J.K."/>
            <person name="James T.Y."/>
            <person name="O'Malley M.A."/>
            <person name="Stajich J.E."/>
            <person name="Spatafora J.W."/>
            <person name="Visel A."/>
            <person name="Grigoriev I.V."/>
        </authorList>
    </citation>
    <scope>NUCLEOTIDE SEQUENCE [LARGE SCALE GENOMIC DNA]</scope>
    <source>
        <strain evidence="1 2">68-887.2</strain>
    </source>
</reference>
<dbReference type="AlphaFoldDB" id="A0A1Y2BLE2"/>
<accession>A0A1Y2BLE2</accession>
<dbReference type="Proteomes" id="UP000193986">
    <property type="component" value="Unassembled WGS sequence"/>
</dbReference>
<organism evidence="1 2">
    <name type="scientific">Naematelia encephala</name>
    <dbReference type="NCBI Taxonomy" id="71784"/>
    <lineage>
        <taxon>Eukaryota</taxon>
        <taxon>Fungi</taxon>
        <taxon>Dikarya</taxon>
        <taxon>Basidiomycota</taxon>
        <taxon>Agaricomycotina</taxon>
        <taxon>Tremellomycetes</taxon>
        <taxon>Tremellales</taxon>
        <taxon>Naemateliaceae</taxon>
        <taxon>Naematelia</taxon>
    </lineage>
</organism>
<evidence type="ECO:0000313" key="1">
    <source>
        <dbReference type="EMBL" id="ORY35490.1"/>
    </source>
</evidence>